<feature type="domain" description="Lambda phage tail tube protein N-terminal" evidence="2">
    <location>
        <begin position="25"/>
        <end position="136"/>
    </location>
</feature>
<evidence type="ECO:0000313" key="4">
    <source>
        <dbReference type="Proteomes" id="UP001165685"/>
    </source>
</evidence>
<gene>
    <name evidence="3" type="ORF">O4U47_14380</name>
</gene>
<organism evidence="3 4">
    <name type="scientific">Nocardiopsis suaedae</name>
    <dbReference type="NCBI Taxonomy" id="3018444"/>
    <lineage>
        <taxon>Bacteria</taxon>
        <taxon>Bacillati</taxon>
        <taxon>Actinomycetota</taxon>
        <taxon>Actinomycetes</taxon>
        <taxon>Streptosporangiales</taxon>
        <taxon>Nocardiopsidaceae</taxon>
        <taxon>Nocardiopsis</taxon>
    </lineage>
</organism>
<evidence type="ECO:0000313" key="3">
    <source>
        <dbReference type="EMBL" id="MDA2805702.1"/>
    </source>
</evidence>
<dbReference type="RefSeq" id="WP_270678355.1">
    <property type="nucleotide sequence ID" value="NZ_JAQFWP010000024.1"/>
</dbReference>
<sequence length="139" mass="15070">MAGNDGFGVVLERETTPGGGTYEPIKSITSLSGPSIEREQIDVTAHDSPDQWEEFVFGIKRSGEVEIEVNYDPPEHDALLDDLGSSKPRGYRIVWPDDAATVWSFKAGLVGYEPAAPHDDKLEMTATFKVSGPPTFGTA</sequence>
<accession>A0ABT4TLY6</accession>
<dbReference type="EMBL" id="JAQFWP010000024">
    <property type="protein sequence ID" value="MDA2805702.1"/>
    <property type="molecule type" value="Genomic_DNA"/>
</dbReference>
<dbReference type="Gene3D" id="4.10.410.40">
    <property type="match status" value="1"/>
</dbReference>
<feature type="region of interest" description="Disordered" evidence="1">
    <location>
        <begin position="1"/>
        <end position="28"/>
    </location>
</feature>
<reference evidence="3" key="1">
    <citation type="submission" date="2023-01" db="EMBL/GenBank/DDBJ databases">
        <title>Draft genome sequence of Nocardiopsis sp. LSu2-4 isolated from halophytes.</title>
        <authorList>
            <person name="Duangmal K."/>
            <person name="Chantavorakit T."/>
        </authorList>
    </citation>
    <scope>NUCLEOTIDE SEQUENCE</scope>
    <source>
        <strain evidence="3">LSu2-4</strain>
    </source>
</reference>
<dbReference type="Proteomes" id="UP001165685">
    <property type="component" value="Unassembled WGS sequence"/>
</dbReference>
<comment type="caution">
    <text evidence="3">The sequence shown here is derived from an EMBL/GenBank/DDBJ whole genome shotgun (WGS) entry which is preliminary data.</text>
</comment>
<name>A0ABT4TLY6_9ACTN</name>
<protein>
    <submittedName>
        <fullName evidence="3">Phage tail tube protein</fullName>
    </submittedName>
</protein>
<evidence type="ECO:0000256" key="1">
    <source>
        <dbReference type="SAM" id="MobiDB-lite"/>
    </source>
</evidence>
<keyword evidence="4" id="KW-1185">Reference proteome</keyword>
<dbReference type="InterPro" id="IPR032494">
    <property type="entry name" value="Phage_TTP_N"/>
</dbReference>
<dbReference type="Pfam" id="PF16461">
    <property type="entry name" value="Phage_TTP_12"/>
    <property type="match status" value="1"/>
</dbReference>
<evidence type="ECO:0000259" key="2">
    <source>
        <dbReference type="Pfam" id="PF16461"/>
    </source>
</evidence>
<proteinExistence type="predicted"/>